<gene>
    <name evidence="2" type="ORF">Daus18300_007192</name>
</gene>
<evidence type="ECO:0000313" key="2">
    <source>
        <dbReference type="EMBL" id="KAL1865302.1"/>
    </source>
</evidence>
<feature type="region of interest" description="Disordered" evidence="1">
    <location>
        <begin position="1"/>
        <end position="95"/>
    </location>
</feature>
<organism evidence="2 3">
    <name type="scientific">Diaporthe australafricana</name>
    <dbReference type="NCBI Taxonomy" id="127596"/>
    <lineage>
        <taxon>Eukaryota</taxon>
        <taxon>Fungi</taxon>
        <taxon>Dikarya</taxon>
        <taxon>Ascomycota</taxon>
        <taxon>Pezizomycotina</taxon>
        <taxon>Sordariomycetes</taxon>
        <taxon>Sordariomycetidae</taxon>
        <taxon>Diaporthales</taxon>
        <taxon>Diaporthaceae</taxon>
        <taxon>Diaporthe</taxon>
    </lineage>
</organism>
<dbReference type="EMBL" id="JAWRVE010000062">
    <property type="protein sequence ID" value="KAL1865302.1"/>
    <property type="molecule type" value="Genomic_DNA"/>
</dbReference>
<proteinExistence type="predicted"/>
<name>A0ABR3WPD6_9PEZI</name>
<sequence length="119" mass="12844">MEPLTPSAHQVINRNKPGSFSRPPGEEAAFPTPKGSSGAADDSSQGERKKKKWGRKPGWYQANIITTGITGMNPYDRSLDPDRPTHHYGGGCGHDGPRTSCPVHGDNCCWGGNEDARQN</sequence>
<evidence type="ECO:0000313" key="3">
    <source>
        <dbReference type="Proteomes" id="UP001583177"/>
    </source>
</evidence>
<keyword evidence="3" id="KW-1185">Reference proteome</keyword>
<feature type="compositionally biased region" description="Polar residues" evidence="1">
    <location>
        <begin position="7"/>
        <end position="18"/>
    </location>
</feature>
<comment type="caution">
    <text evidence="2">The sequence shown here is derived from an EMBL/GenBank/DDBJ whole genome shotgun (WGS) entry which is preliminary data.</text>
</comment>
<evidence type="ECO:0000256" key="1">
    <source>
        <dbReference type="SAM" id="MobiDB-lite"/>
    </source>
</evidence>
<dbReference type="Proteomes" id="UP001583177">
    <property type="component" value="Unassembled WGS sequence"/>
</dbReference>
<reference evidence="2 3" key="1">
    <citation type="journal article" date="2024" name="IMA Fungus">
        <title>IMA Genome - F19 : A genome assembly and annotation guide to empower mycologists, including annotated draft genome sequences of Ceratocystis pirilliformis, Diaporthe australafricana, Fusarium ophioides, Paecilomyces lecythidis, and Sporothrix stenoceras.</title>
        <authorList>
            <person name="Aylward J."/>
            <person name="Wilson A.M."/>
            <person name="Visagie C.M."/>
            <person name="Spraker J."/>
            <person name="Barnes I."/>
            <person name="Buitendag C."/>
            <person name="Ceriani C."/>
            <person name="Del Mar Angel L."/>
            <person name="du Plessis D."/>
            <person name="Fuchs T."/>
            <person name="Gasser K."/>
            <person name="Kramer D."/>
            <person name="Li W."/>
            <person name="Munsamy K."/>
            <person name="Piso A."/>
            <person name="Price J.L."/>
            <person name="Sonnekus B."/>
            <person name="Thomas C."/>
            <person name="van der Nest A."/>
            <person name="van Dijk A."/>
            <person name="van Heerden A."/>
            <person name="van Vuuren N."/>
            <person name="Yilmaz N."/>
            <person name="Duong T.A."/>
            <person name="van der Merwe N.A."/>
            <person name="Wingfield M.J."/>
            <person name="Wingfield B.D."/>
        </authorList>
    </citation>
    <scope>NUCLEOTIDE SEQUENCE [LARGE SCALE GENOMIC DNA]</scope>
    <source>
        <strain evidence="2 3">CMW 18300</strain>
    </source>
</reference>
<accession>A0ABR3WPD6</accession>
<protein>
    <submittedName>
        <fullName evidence="2">Uncharacterized protein</fullName>
    </submittedName>
</protein>